<proteinExistence type="predicted"/>
<dbReference type="KEGG" id="mard:IBG28_16690"/>
<dbReference type="Pfam" id="PF06251">
    <property type="entry name" value="Caps_syn_GfcC_C"/>
    <property type="match status" value="1"/>
</dbReference>
<feature type="domain" description="Capsule biosynthesis GfcC-like C-terminal" evidence="1">
    <location>
        <begin position="197"/>
        <end position="281"/>
    </location>
</feature>
<dbReference type="InterPro" id="IPR010425">
    <property type="entry name" value="Caps_synth_GfcC-like_C"/>
</dbReference>
<reference evidence="3 4" key="1">
    <citation type="submission" date="2020-09" db="EMBL/GenBank/DDBJ databases">
        <title>Complete genome sequence of an Arctic sea ice bacterium Marinomonas arctica BSI20414.</title>
        <authorList>
            <person name="Liao L."/>
            <person name="Chen B."/>
        </authorList>
    </citation>
    <scope>NUCLEOTIDE SEQUENCE [LARGE SCALE GENOMIC DNA]</scope>
    <source>
        <strain evidence="3 4">BSI20414</strain>
    </source>
</reference>
<name>A0A7H1J487_9GAMM</name>
<gene>
    <name evidence="3" type="ORF">IBG28_16690</name>
</gene>
<evidence type="ECO:0000259" key="2">
    <source>
        <dbReference type="Pfam" id="PF20616"/>
    </source>
</evidence>
<dbReference type="AlphaFoldDB" id="A0A7H1J487"/>
<sequence length="284" mass="32358">MMSLFKANRLSVNTNEQAFNTHLQTINTSLWFTRNSLLRTMLFCCVLLVTALSSRQVVAEAANTFTTRITLLPSQITLSYPQDVRFSQVLSDAYAQSNEEIYALGTGLIDPHKQTMIDTQKRVIMRQLTQLNTPQAMQLAKQLDSLPLVYHEPIATDLTSVRVSSKLNPLIKQDYWLSLSKRPTHIKVFDPALDHSVTMALQENADLRDYLAKLSQITKQARHDSAWIIQADRVVYQVDNLAWKNTLHFLSPGAIVFIGLQNLPYEYRDLNANIAHLLAFRLEL</sequence>
<dbReference type="RefSeq" id="WP_111608593.1">
    <property type="nucleotide sequence ID" value="NZ_BMLJ01000021.1"/>
</dbReference>
<feature type="domain" description="Capsule biosynthesis GfcC-like N-terminal" evidence="2">
    <location>
        <begin position="66"/>
        <end position="179"/>
    </location>
</feature>
<dbReference type="EMBL" id="CP061081">
    <property type="protein sequence ID" value="QNT05303.1"/>
    <property type="molecule type" value="Genomic_DNA"/>
</dbReference>
<dbReference type="Pfam" id="PF20616">
    <property type="entry name" value="Caps_syn_GfcC_N"/>
    <property type="match status" value="1"/>
</dbReference>
<accession>A0A7H1J487</accession>
<evidence type="ECO:0000259" key="1">
    <source>
        <dbReference type="Pfam" id="PF06251"/>
    </source>
</evidence>
<dbReference type="InterPro" id="IPR046459">
    <property type="entry name" value="Caps_syn_GfcC_N"/>
</dbReference>
<organism evidence="3 4">
    <name type="scientific">Marinomonas arctica</name>
    <dbReference type="NCBI Taxonomy" id="383750"/>
    <lineage>
        <taxon>Bacteria</taxon>
        <taxon>Pseudomonadati</taxon>
        <taxon>Pseudomonadota</taxon>
        <taxon>Gammaproteobacteria</taxon>
        <taxon>Oceanospirillales</taxon>
        <taxon>Oceanospirillaceae</taxon>
        <taxon>Marinomonas</taxon>
    </lineage>
</organism>
<dbReference type="Proteomes" id="UP000516370">
    <property type="component" value="Chromosome"/>
</dbReference>
<protein>
    <submittedName>
        <fullName evidence="3">Capsule biosynthesis GfcC family protein</fullName>
    </submittedName>
</protein>
<dbReference type="Gene3D" id="3.10.560.10">
    <property type="entry name" value="Outer membrane lipoprotein wza domain like"/>
    <property type="match status" value="1"/>
</dbReference>
<dbReference type="OrthoDB" id="5814422at2"/>
<evidence type="ECO:0000313" key="3">
    <source>
        <dbReference type="EMBL" id="QNT05303.1"/>
    </source>
</evidence>
<keyword evidence="4" id="KW-1185">Reference proteome</keyword>
<evidence type="ECO:0000313" key="4">
    <source>
        <dbReference type="Proteomes" id="UP000516370"/>
    </source>
</evidence>